<dbReference type="PROSITE" id="PS50222">
    <property type="entry name" value="EF_HAND_2"/>
    <property type="match status" value="1"/>
</dbReference>
<organism evidence="3 4">
    <name type="scientific">Didymodactylos carnosus</name>
    <dbReference type="NCBI Taxonomy" id="1234261"/>
    <lineage>
        <taxon>Eukaryota</taxon>
        <taxon>Metazoa</taxon>
        <taxon>Spiralia</taxon>
        <taxon>Gnathifera</taxon>
        <taxon>Rotifera</taxon>
        <taxon>Eurotatoria</taxon>
        <taxon>Bdelloidea</taxon>
        <taxon>Philodinida</taxon>
        <taxon>Philodinidae</taxon>
        <taxon>Didymodactylos</taxon>
    </lineage>
</organism>
<name>A0A8S2SBA3_9BILA</name>
<dbReference type="Proteomes" id="UP000682733">
    <property type="component" value="Unassembled WGS sequence"/>
</dbReference>
<accession>A0A8S2SBA3</accession>
<dbReference type="InterPro" id="IPR011992">
    <property type="entry name" value="EF-hand-dom_pair"/>
</dbReference>
<dbReference type="SUPFAM" id="SSF47473">
    <property type="entry name" value="EF-hand"/>
    <property type="match status" value="1"/>
</dbReference>
<evidence type="ECO:0000313" key="3">
    <source>
        <dbReference type="EMBL" id="CAF4210343.1"/>
    </source>
</evidence>
<dbReference type="EMBL" id="CAJOBA010048236">
    <property type="protein sequence ID" value="CAF4210343.1"/>
    <property type="molecule type" value="Genomic_DNA"/>
</dbReference>
<evidence type="ECO:0000313" key="2">
    <source>
        <dbReference type="EMBL" id="CAF1404200.1"/>
    </source>
</evidence>
<evidence type="ECO:0000313" key="4">
    <source>
        <dbReference type="Proteomes" id="UP000682733"/>
    </source>
</evidence>
<dbReference type="AlphaFoldDB" id="A0A8S2SBA3"/>
<sequence length="186" mass="21992">MGNRLEPSIEGKLSPVDAHRLSVAHDIELNRVHRMHQEFLLHSAPDGTMDKYEFRHCYNRYFVPHHHLKVIPHHQNRQANRWFSNLDKDKTGCIRFHQFLVVADILQKNSITKDNLDKLIDYLNTSENKNEITFADGTLILNFLNDFYCVEEEYSTEKLWNNVDQPITKGKLLNFIIKHPNYSIHI</sequence>
<gene>
    <name evidence="2" type="ORF">OVA965_LOCUS33143</name>
    <name evidence="3" type="ORF">TMI583_LOCUS34021</name>
</gene>
<evidence type="ECO:0000259" key="1">
    <source>
        <dbReference type="PROSITE" id="PS50222"/>
    </source>
</evidence>
<dbReference type="GO" id="GO:0005509">
    <property type="term" value="F:calcium ion binding"/>
    <property type="evidence" value="ECO:0007669"/>
    <property type="project" value="InterPro"/>
</dbReference>
<reference evidence="3" key="1">
    <citation type="submission" date="2021-02" db="EMBL/GenBank/DDBJ databases">
        <authorList>
            <person name="Nowell W R."/>
        </authorList>
    </citation>
    <scope>NUCLEOTIDE SEQUENCE</scope>
</reference>
<dbReference type="Proteomes" id="UP000677228">
    <property type="component" value="Unassembled WGS sequence"/>
</dbReference>
<proteinExistence type="predicted"/>
<protein>
    <recommendedName>
        <fullName evidence="1">EF-hand domain-containing protein</fullName>
    </recommendedName>
</protein>
<dbReference type="InterPro" id="IPR002048">
    <property type="entry name" value="EF_hand_dom"/>
</dbReference>
<feature type="domain" description="EF-hand" evidence="1">
    <location>
        <begin position="74"/>
        <end position="109"/>
    </location>
</feature>
<dbReference type="Gene3D" id="1.10.238.10">
    <property type="entry name" value="EF-hand"/>
    <property type="match status" value="1"/>
</dbReference>
<dbReference type="EMBL" id="CAJNOK010026506">
    <property type="protein sequence ID" value="CAF1404200.1"/>
    <property type="molecule type" value="Genomic_DNA"/>
</dbReference>
<comment type="caution">
    <text evidence="3">The sequence shown here is derived from an EMBL/GenBank/DDBJ whole genome shotgun (WGS) entry which is preliminary data.</text>
</comment>